<dbReference type="InterPro" id="IPR000297">
    <property type="entry name" value="PPIase_PpiC"/>
</dbReference>
<dbReference type="RefSeq" id="WP_377603087.1">
    <property type="nucleotide sequence ID" value="NZ_JBHUME010000007.1"/>
</dbReference>
<sequence>MSEHEKPEDKQLQGGDGMGPGNDQDDQVTPAPKETEVKFVRPEDLEENAARTPEEVKLSGTDPLDQPAAGIPAEQAPLRSNKAWMAASFILAALLVVSLFVSPMKRGAEAVATVNGQDISKDQVYDAMVKAGGERTVDSLITDELLRQELDKNGVQLAEADYEAELQRVKKNFPSDEEFNAALAQSGMTLDNLKEQISIQLKVKKLLEPTLKITDEQVKKYFDENKASFDTAEQVRASHILVKTKEEAEAIKKQLDGGADFAALAKEKSLDTGSKEQGGDLNYFGKGAMQKGFEDAAFKQKVDEIGIAQTEYGYHVIKVTDHKQAHKATFDEKKAEIKELLVDQEVGAKGQQYLADLKTKAQITNSLDKQADSAEQKTNTAS</sequence>
<dbReference type="Proteomes" id="UP001597541">
    <property type="component" value="Unassembled WGS sequence"/>
</dbReference>
<gene>
    <name evidence="10" type="ORF">ACFSUF_11945</name>
</gene>
<evidence type="ECO:0000256" key="2">
    <source>
        <dbReference type="ARBA" id="ARBA00013194"/>
    </source>
</evidence>
<keyword evidence="8" id="KW-0472">Membrane</keyword>
<reference evidence="11" key="1">
    <citation type="journal article" date="2019" name="Int. J. Syst. Evol. Microbiol.">
        <title>The Global Catalogue of Microorganisms (GCM) 10K type strain sequencing project: providing services to taxonomists for standard genome sequencing and annotation.</title>
        <authorList>
            <consortium name="The Broad Institute Genomics Platform"/>
            <consortium name="The Broad Institute Genome Sequencing Center for Infectious Disease"/>
            <person name="Wu L."/>
            <person name="Ma J."/>
        </authorList>
    </citation>
    <scope>NUCLEOTIDE SEQUENCE [LARGE SCALE GENOMIC DNA]</scope>
    <source>
        <strain evidence="11">KCTC 3950</strain>
    </source>
</reference>
<dbReference type="SUPFAM" id="SSF109998">
    <property type="entry name" value="Triger factor/SurA peptide-binding domain-like"/>
    <property type="match status" value="1"/>
</dbReference>
<evidence type="ECO:0000256" key="4">
    <source>
        <dbReference type="ARBA" id="ARBA00023110"/>
    </source>
</evidence>
<dbReference type="PANTHER" id="PTHR47245:SF1">
    <property type="entry name" value="FOLDASE PROTEIN PRSA"/>
    <property type="match status" value="1"/>
</dbReference>
<dbReference type="EMBL" id="JBHUME010000007">
    <property type="protein sequence ID" value="MFD2613136.1"/>
    <property type="molecule type" value="Genomic_DNA"/>
</dbReference>
<name>A0ABW5PCR2_9BACL</name>
<feature type="domain" description="PpiC" evidence="9">
    <location>
        <begin position="232"/>
        <end position="321"/>
    </location>
</feature>
<evidence type="ECO:0000313" key="10">
    <source>
        <dbReference type="EMBL" id="MFD2613136.1"/>
    </source>
</evidence>
<keyword evidence="5 6" id="KW-0413">Isomerase</keyword>
<dbReference type="Gene3D" id="1.10.4030.10">
    <property type="entry name" value="Porin chaperone SurA, peptide-binding domain"/>
    <property type="match status" value="1"/>
</dbReference>
<feature type="compositionally biased region" description="Basic and acidic residues" evidence="7">
    <location>
        <begin position="1"/>
        <end position="11"/>
    </location>
</feature>
<keyword evidence="4 6" id="KW-0697">Rotamase</keyword>
<dbReference type="EC" id="5.2.1.8" evidence="2"/>
<dbReference type="Pfam" id="PF13616">
    <property type="entry name" value="Rotamase_3"/>
    <property type="match status" value="1"/>
</dbReference>
<comment type="catalytic activity">
    <reaction evidence="1">
        <text>[protein]-peptidylproline (omega=180) = [protein]-peptidylproline (omega=0)</text>
        <dbReference type="Rhea" id="RHEA:16237"/>
        <dbReference type="Rhea" id="RHEA-COMP:10747"/>
        <dbReference type="Rhea" id="RHEA-COMP:10748"/>
        <dbReference type="ChEBI" id="CHEBI:83833"/>
        <dbReference type="ChEBI" id="CHEBI:83834"/>
        <dbReference type="EC" id="5.2.1.8"/>
    </reaction>
</comment>
<dbReference type="GO" id="GO:0003755">
    <property type="term" value="F:peptidyl-prolyl cis-trans isomerase activity"/>
    <property type="evidence" value="ECO:0007669"/>
    <property type="project" value="UniProtKB-EC"/>
</dbReference>
<comment type="caution">
    <text evidence="10">The sequence shown here is derived from an EMBL/GenBank/DDBJ whole genome shotgun (WGS) entry which is preliminary data.</text>
</comment>
<dbReference type="InterPro" id="IPR046357">
    <property type="entry name" value="PPIase_dom_sf"/>
</dbReference>
<evidence type="ECO:0000256" key="5">
    <source>
        <dbReference type="ARBA" id="ARBA00023235"/>
    </source>
</evidence>
<evidence type="ECO:0000256" key="1">
    <source>
        <dbReference type="ARBA" id="ARBA00000971"/>
    </source>
</evidence>
<organism evidence="10 11">
    <name type="scientific">Paenibacillus gansuensis</name>
    <dbReference type="NCBI Taxonomy" id="306542"/>
    <lineage>
        <taxon>Bacteria</taxon>
        <taxon>Bacillati</taxon>
        <taxon>Bacillota</taxon>
        <taxon>Bacilli</taxon>
        <taxon>Bacillales</taxon>
        <taxon>Paenibacillaceae</taxon>
        <taxon>Paenibacillus</taxon>
    </lineage>
</organism>
<keyword evidence="8" id="KW-1133">Transmembrane helix</keyword>
<accession>A0ABW5PCR2</accession>
<dbReference type="InterPro" id="IPR027304">
    <property type="entry name" value="Trigger_fact/SurA_dom_sf"/>
</dbReference>
<feature type="transmembrane region" description="Helical" evidence="8">
    <location>
        <begin position="83"/>
        <end position="101"/>
    </location>
</feature>
<keyword evidence="3" id="KW-0732">Signal</keyword>
<evidence type="ECO:0000313" key="11">
    <source>
        <dbReference type="Proteomes" id="UP001597541"/>
    </source>
</evidence>
<keyword evidence="8" id="KW-0812">Transmembrane</keyword>
<feature type="region of interest" description="Disordered" evidence="7">
    <location>
        <begin position="1"/>
        <end position="70"/>
    </location>
</feature>
<feature type="compositionally biased region" description="Basic and acidic residues" evidence="7">
    <location>
        <begin position="33"/>
        <end position="57"/>
    </location>
</feature>
<protein>
    <recommendedName>
        <fullName evidence="2">peptidylprolyl isomerase</fullName>
        <ecNumber evidence="2">5.2.1.8</ecNumber>
    </recommendedName>
</protein>
<evidence type="ECO:0000259" key="9">
    <source>
        <dbReference type="PROSITE" id="PS50198"/>
    </source>
</evidence>
<dbReference type="Gene3D" id="3.10.50.40">
    <property type="match status" value="1"/>
</dbReference>
<dbReference type="PANTHER" id="PTHR47245">
    <property type="entry name" value="PEPTIDYLPROLYL ISOMERASE"/>
    <property type="match status" value="1"/>
</dbReference>
<evidence type="ECO:0000256" key="7">
    <source>
        <dbReference type="SAM" id="MobiDB-lite"/>
    </source>
</evidence>
<dbReference type="PROSITE" id="PS50198">
    <property type="entry name" value="PPIC_PPIASE_2"/>
    <property type="match status" value="1"/>
</dbReference>
<proteinExistence type="predicted"/>
<evidence type="ECO:0000256" key="6">
    <source>
        <dbReference type="PROSITE-ProRule" id="PRU00278"/>
    </source>
</evidence>
<dbReference type="SUPFAM" id="SSF54534">
    <property type="entry name" value="FKBP-like"/>
    <property type="match status" value="1"/>
</dbReference>
<evidence type="ECO:0000256" key="3">
    <source>
        <dbReference type="ARBA" id="ARBA00022729"/>
    </source>
</evidence>
<evidence type="ECO:0000256" key="8">
    <source>
        <dbReference type="SAM" id="Phobius"/>
    </source>
</evidence>
<keyword evidence="11" id="KW-1185">Reference proteome</keyword>
<dbReference type="InterPro" id="IPR050245">
    <property type="entry name" value="PrsA_foldase"/>
</dbReference>